<evidence type="ECO:0000256" key="1">
    <source>
        <dbReference type="SAM" id="Phobius"/>
    </source>
</evidence>
<keyword evidence="1" id="KW-0812">Transmembrane</keyword>
<sequence length="198" mass="21817">MTATAGRGAPITCPRRRWIRRAAVAALVFALVVGIGGGRLYSFPQVDTLQSDDRIDAVLALGGRTETAYYAVGLAEQGIAPVVLVSNPYPQDEAFQGIHDLCASRPTTYELICFDPDPRTTRGEARELGRLATERGWDDVAVVAAKYHVSRTRTIVKRCYSGRLHMVAPEMSIRPLNWTYQYVRQTLGYAKVAVQQGC</sequence>
<reference evidence="2" key="1">
    <citation type="submission" date="2021-11" db="EMBL/GenBank/DDBJ databases">
        <title>Streptomyces corallinus and Kineosporia corallina sp. nov., two new coral-derived marine actinobacteria.</title>
        <authorList>
            <person name="Buangrab K."/>
            <person name="Sutthacheep M."/>
            <person name="Yeemin T."/>
            <person name="Harunari E."/>
            <person name="Igarashi Y."/>
            <person name="Sripreechasak P."/>
            <person name="Kanchanasin P."/>
            <person name="Tanasupawat S."/>
            <person name="Phongsopitanun W."/>
        </authorList>
    </citation>
    <scope>NUCLEOTIDE SEQUENCE</scope>
    <source>
        <strain evidence="2">JCM 31032</strain>
    </source>
</reference>
<dbReference type="AlphaFoldDB" id="A0A9X1NIE8"/>
<accession>A0A9X1NIE8</accession>
<evidence type="ECO:0000313" key="2">
    <source>
        <dbReference type="EMBL" id="MCD5315617.1"/>
    </source>
</evidence>
<organism evidence="2 3">
    <name type="scientific">Kineosporia babensis</name>
    <dbReference type="NCBI Taxonomy" id="499548"/>
    <lineage>
        <taxon>Bacteria</taxon>
        <taxon>Bacillati</taxon>
        <taxon>Actinomycetota</taxon>
        <taxon>Actinomycetes</taxon>
        <taxon>Kineosporiales</taxon>
        <taxon>Kineosporiaceae</taxon>
        <taxon>Kineosporia</taxon>
    </lineage>
</organism>
<gene>
    <name evidence="2" type="ORF">LR394_32445</name>
</gene>
<comment type="caution">
    <text evidence="2">The sequence shown here is derived from an EMBL/GenBank/DDBJ whole genome shotgun (WGS) entry which is preliminary data.</text>
</comment>
<dbReference type="EMBL" id="JAJOMB010000023">
    <property type="protein sequence ID" value="MCD5315617.1"/>
    <property type="molecule type" value="Genomic_DNA"/>
</dbReference>
<feature type="transmembrane region" description="Helical" evidence="1">
    <location>
        <begin position="22"/>
        <end position="41"/>
    </location>
</feature>
<dbReference type="Proteomes" id="UP001138997">
    <property type="component" value="Unassembled WGS sequence"/>
</dbReference>
<evidence type="ECO:0000313" key="3">
    <source>
        <dbReference type="Proteomes" id="UP001138997"/>
    </source>
</evidence>
<keyword evidence="1" id="KW-0472">Membrane</keyword>
<protein>
    <submittedName>
        <fullName evidence="2">YdcF family protein</fullName>
    </submittedName>
</protein>
<name>A0A9X1NIE8_9ACTN</name>
<keyword evidence="3" id="KW-1185">Reference proteome</keyword>
<dbReference type="RefSeq" id="WP_231448434.1">
    <property type="nucleotide sequence ID" value="NZ_JAJOMB010000023.1"/>
</dbReference>
<proteinExistence type="predicted"/>
<keyword evidence="1" id="KW-1133">Transmembrane helix</keyword>